<dbReference type="GO" id="GO:0016163">
    <property type="term" value="F:nitrogenase activity"/>
    <property type="evidence" value="ECO:0007669"/>
    <property type="project" value="InterPro"/>
</dbReference>
<evidence type="ECO:0000313" key="5">
    <source>
        <dbReference type="EMBL" id="GAO28553.1"/>
    </source>
</evidence>
<dbReference type="SUPFAM" id="SSF53807">
    <property type="entry name" value="Helical backbone' metal receptor"/>
    <property type="match status" value="1"/>
</dbReference>
<proteinExistence type="inferred from homology"/>
<evidence type="ECO:0000313" key="6">
    <source>
        <dbReference type="Proteomes" id="UP000032900"/>
    </source>
</evidence>
<accession>A0A0E9LTD6</accession>
<keyword evidence="2 3" id="KW-0535">Nitrogen fixation</keyword>
<comment type="caution">
    <text evidence="5">The sequence shown here is derived from an EMBL/GenBank/DDBJ whole genome shotgun (WGS) entry which is preliminary data.</text>
</comment>
<organism evidence="5 6">
    <name type="scientific">Geofilum rubicundum JCM 15548</name>
    <dbReference type="NCBI Taxonomy" id="1236989"/>
    <lineage>
        <taxon>Bacteria</taxon>
        <taxon>Pseudomonadati</taxon>
        <taxon>Bacteroidota</taxon>
        <taxon>Bacteroidia</taxon>
        <taxon>Marinilabiliales</taxon>
        <taxon>Marinilabiliaceae</taxon>
        <taxon>Geofilum</taxon>
    </lineage>
</organism>
<dbReference type="EMBL" id="BAZW01000003">
    <property type="protein sequence ID" value="GAO28553.1"/>
    <property type="molecule type" value="Genomic_DNA"/>
</dbReference>
<evidence type="ECO:0000256" key="1">
    <source>
        <dbReference type="ARBA" id="ARBA00011002"/>
    </source>
</evidence>
<evidence type="ECO:0000259" key="4">
    <source>
        <dbReference type="Pfam" id="PF00148"/>
    </source>
</evidence>
<evidence type="ECO:0000256" key="3">
    <source>
        <dbReference type="RuleBase" id="RU004021"/>
    </source>
</evidence>
<protein>
    <submittedName>
        <fullName evidence="5">Nitrogenase FeMo-cofactor scaffold and assembly protein NifN</fullName>
    </submittedName>
</protein>
<name>A0A0E9LTD6_9BACT</name>
<dbReference type="InterPro" id="IPR000318">
    <property type="entry name" value="Nase_comp1_CS"/>
</dbReference>
<feature type="domain" description="Nitrogenase/oxidoreductase component 1" evidence="4">
    <location>
        <begin position="26"/>
        <end position="453"/>
    </location>
</feature>
<sequence length="468" mass="51386">MFDTTNIQPAAPKKGTSSTRNACKLCAPLGASLVFKGIEGCVPLIHGSQGCSTYIRRYMISHYKEPVDIASTNFSEDSAVFGGGQNFVTGINNIISQYHPAVIGIASTCLSETIGEDVESLVRDYLNTNGAENAPLFFNVSTPSYSGTHMNGFHQACIAAVKRFAVSGLRGRHLNLFPGFVSPADLRYLKEVCADMSIDAILFPDYSETLDNVHTREYQLIPTGGTPVAHLEKTGLAEATIEFGTVFNRSVGRQSNTSSINSAGQYLEEKMEVPKKPMPLPIGIEASDHFFKVLWDFSHRPIPQKHLKERGRLVDAYVDAHKYVFGKRAVLYGEEDLVIAMAAFLKEIGIKPVLVASGASSGIMQNALAGIFGADHDIMVADGSDFATIREMMPDLKPDLMIGNSKGYYIARELKIPIIRIGFPIHDRFGASRMHHIGYRGTQELFDRIVNALIEYKQESSPVGYKYI</sequence>
<dbReference type="PROSITE" id="PS00699">
    <property type="entry name" value="NITROGENASE_1_1"/>
    <property type="match status" value="1"/>
</dbReference>
<dbReference type="AlphaFoldDB" id="A0A0E9LTD6"/>
<dbReference type="InterPro" id="IPR050152">
    <property type="entry name" value="ChlB/BchB/BchZ"/>
</dbReference>
<dbReference type="Pfam" id="PF00148">
    <property type="entry name" value="Oxidored_nitro"/>
    <property type="match status" value="1"/>
</dbReference>
<dbReference type="Gene3D" id="3.40.50.1980">
    <property type="entry name" value="Nitrogenase molybdenum iron protein domain"/>
    <property type="match status" value="3"/>
</dbReference>
<comment type="similarity">
    <text evidence="1 3">Belongs to the NifD/NifK/NifE/NifN family.</text>
</comment>
<dbReference type="PANTHER" id="PTHR33712">
    <property type="entry name" value="LIGHT-INDEPENDENT PROTOCHLOROPHYLLIDE REDUCTASE SUBUNIT B"/>
    <property type="match status" value="1"/>
</dbReference>
<dbReference type="InterPro" id="IPR000510">
    <property type="entry name" value="Nase/OxRdtase_comp1"/>
</dbReference>
<keyword evidence="6" id="KW-1185">Reference proteome</keyword>
<dbReference type="PANTHER" id="PTHR33712:SF7">
    <property type="entry name" value="LIGHT-INDEPENDENT PROTOCHLOROPHYLLIDE REDUCTASE SUBUNIT B"/>
    <property type="match status" value="1"/>
</dbReference>
<dbReference type="Gene3D" id="1.20.89.10">
    <property type="entry name" value="Nitrogenase Molybdenum-iron Protein, subunit B, domain 4"/>
    <property type="match status" value="1"/>
</dbReference>
<dbReference type="STRING" id="1236989.gene:207215247"/>
<reference evidence="5 6" key="1">
    <citation type="journal article" date="2015" name="Microbes Environ.">
        <title>Distribution and evolution of nitrogen fixation genes in the phylum bacteroidetes.</title>
        <authorList>
            <person name="Inoue J."/>
            <person name="Oshima K."/>
            <person name="Suda W."/>
            <person name="Sakamoto M."/>
            <person name="Iino T."/>
            <person name="Noda S."/>
            <person name="Hongoh Y."/>
            <person name="Hattori M."/>
            <person name="Ohkuma M."/>
        </authorList>
    </citation>
    <scope>NUCLEOTIDE SEQUENCE [LARGE SCALE GENOMIC DNA]</scope>
    <source>
        <strain evidence="5">JCM 15548</strain>
    </source>
</reference>
<dbReference type="Proteomes" id="UP000032900">
    <property type="component" value="Unassembled WGS sequence"/>
</dbReference>
<evidence type="ECO:0000256" key="2">
    <source>
        <dbReference type="ARBA" id="ARBA00023231"/>
    </source>
</evidence>